<keyword evidence="12" id="KW-1185">Reference proteome</keyword>
<dbReference type="Pfam" id="PF07885">
    <property type="entry name" value="Ion_trans_2"/>
    <property type="match status" value="2"/>
</dbReference>
<feature type="non-terminal residue" evidence="11">
    <location>
        <position position="1"/>
    </location>
</feature>
<comment type="subcellular location">
    <subcellularLocation>
        <location evidence="1">Membrane</location>
        <topology evidence="1">Multi-pass membrane protein</topology>
    </subcellularLocation>
</comment>
<comment type="similarity">
    <text evidence="8">Belongs to the two pore domain potassium channel (TC 1.A.1.8) family.</text>
</comment>
<comment type="caution">
    <text evidence="11">The sequence shown here is derived from an EMBL/GenBank/DDBJ whole genome shotgun (WGS) entry which is preliminary data.</text>
</comment>
<dbReference type="PANTHER" id="PTHR11003">
    <property type="entry name" value="POTASSIUM CHANNEL, SUBFAMILY K"/>
    <property type="match status" value="1"/>
</dbReference>
<feature type="domain" description="Potassium channel" evidence="10">
    <location>
        <begin position="164"/>
        <end position="235"/>
    </location>
</feature>
<evidence type="ECO:0000256" key="4">
    <source>
        <dbReference type="ARBA" id="ARBA00022989"/>
    </source>
</evidence>
<evidence type="ECO:0000256" key="2">
    <source>
        <dbReference type="ARBA" id="ARBA00022448"/>
    </source>
</evidence>
<dbReference type="PRINTS" id="PR01333">
    <property type="entry name" value="2POREKCHANEL"/>
</dbReference>
<dbReference type="EMBL" id="BTSX01000002">
    <property type="protein sequence ID" value="GMS85221.1"/>
    <property type="molecule type" value="Genomic_DNA"/>
</dbReference>
<evidence type="ECO:0000256" key="7">
    <source>
        <dbReference type="ARBA" id="ARBA00023303"/>
    </source>
</evidence>
<feature type="transmembrane region" description="Helical" evidence="9">
    <location>
        <begin position="39"/>
        <end position="62"/>
    </location>
</feature>
<evidence type="ECO:0000256" key="3">
    <source>
        <dbReference type="ARBA" id="ARBA00022692"/>
    </source>
</evidence>
<keyword evidence="6 9" id="KW-0472">Membrane</keyword>
<dbReference type="Proteomes" id="UP001432027">
    <property type="component" value="Unassembled WGS sequence"/>
</dbReference>
<name>A0AAV5T0G8_9BILA</name>
<keyword evidence="5 8" id="KW-0406">Ion transport</keyword>
<evidence type="ECO:0000256" key="1">
    <source>
        <dbReference type="ARBA" id="ARBA00004141"/>
    </source>
</evidence>
<evidence type="ECO:0000259" key="10">
    <source>
        <dbReference type="Pfam" id="PF07885"/>
    </source>
</evidence>
<dbReference type="GO" id="GO:0015271">
    <property type="term" value="F:outward rectifier potassium channel activity"/>
    <property type="evidence" value="ECO:0007669"/>
    <property type="project" value="TreeGrafter"/>
</dbReference>
<accession>A0AAV5T0G8</accession>
<sequence>HSALLTRLSPFNQFQSSSCLPFIDLMTTRDISLWTKFNWLVLPQLLLCLGLTAYLVAGVYAFQALDKNLAEKSFNEMLMFEISTLATIGYGDVSPRTTEARAFSIAFAVFGIPLFLLMVANIGKHLTKAFWHLYSSVVGKKQLGALRGDLKMPALVSLLLFISIIAIGSETMAHSGDETLVDDVYFSFISFATVGFGDKVPLVDTTMKIAFGLVYIIAGVVAISALFTTFNDWLRKLHYLGRRFRGARDVQVWMGGRSMPVSRLLTIVGEEFNASPREIREVLRDLDCLLLSVAEHQEEEKARKRFSEQYAPLASEEDFESLSIMDSQTFLT</sequence>
<evidence type="ECO:0000256" key="6">
    <source>
        <dbReference type="ARBA" id="ARBA00023136"/>
    </source>
</evidence>
<dbReference type="InterPro" id="IPR013099">
    <property type="entry name" value="K_chnl_dom"/>
</dbReference>
<keyword evidence="2 8" id="KW-0813">Transport</keyword>
<feature type="transmembrane region" description="Helical" evidence="9">
    <location>
        <begin position="150"/>
        <end position="168"/>
    </location>
</feature>
<evidence type="ECO:0000256" key="8">
    <source>
        <dbReference type="RuleBase" id="RU003857"/>
    </source>
</evidence>
<dbReference type="GO" id="GO:0022841">
    <property type="term" value="F:potassium ion leak channel activity"/>
    <property type="evidence" value="ECO:0007669"/>
    <property type="project" value="TreeGrafter"/>
</dbReference>
<feature type="transmembrane region" description="Helical" evidence="9">
    <location>
        <begin position="103"/>
        <end position="123"/>
    </location>
</feature>
<protein>
    <recommendedName>
        <fullName evidence="10">Potassium channel domain-containing protein</fullName>
    </recommendedName>
</protein>
<dbReference type="GO" id="GO:0005886">
    <property type="term" value="C:plasma membrane"/>
    <property type="evidence" value="ECO:0007669"/>
    <property type="project" value="TreeGrafter"/>
</dbReference>
<evidence type="ECO:0000313" key="12">
    <source>
        <dbReference type="Proteomes" id="UP001432027"/>
    </source>
</evidence>
<dbReference type="PANTHER" id="PTHR11003:SF341">
    <property type="entry name" value="POTASSIUM CHANNEL DOMAIN-CONTAINING PROTEIN"/>
    <property type="match status" value="1"/>
</dbReference>
<gene>
    <name evidence="11" type="ORF">PENTCL1PPCAC_7396</name>
</gene>
<keyword evidence="3 8" id="KW-0812">Transmembrane</keyword>
<dbReference type="Gene3D" id="1.10.287.70">
    <property type="match status" value="1"/>
</dbReference>
<keyword evidence="7 8" id="KW-0407">Ion channel</keyword>
<feature type="transmembrane region" description="Helical" evidence="9">
    <location>
        <begin position="209"/>
        <end position="234"/>
    </location>
</feature>
<keyword evidence="4 9" id="KW-1133">Transmembrane helix</keyword>
<feature type="domain" description="Potassium channel" evidence="10">
    <location>
        <begin position="54"/>
        <end position="127"/>
    </location>
</feature>
<evidence type="ECO:0000256" key="9">
    <source>
        <dbReference type="SAM" id="Phobius"/>
    </source>
</evidence>
<dbReference type="AlphaFoldDB" id="A0AAV5T0G8"/>
<dbReference type="SUPFAM" id="SSF81324">
    <property type="entry name" value="Voltage-gated potassium channels"/>
    <property type="match status" value="2"/>
</dbReference>
<dbReference type="GO" id="GO:0030322">
    <property type="term" value="P:stabilization of membrane potential"/>
    <property type="evidence" value="ECO:0007669"/>
    <property type="project" value="TreeGrafter"/>
</dbReference>
<evidence type="ECO:0000313" key="11">
    <source>
        <dbReference type="EMBL" id="GMS85221.1"/>
    </source>
</evidence>
<dbReference type="InterPro" id="IPR003280">
    <property type="entry name" value="2pore_dom_K_chnl"/>
</dbReference>
<reference evidence="11" key="1">
    <citation type="submission" date="2023-10" db="EMBL/GenBank/DDBJ databases">
        <title>Genome assembly of Pristionchus species.</title>
        <authorList>
            <person name="Yoshida K."/>
            <person name="Sommer R.J."/>
        </authorList>
    </citation>
    <scope>NUCLEOTIDE SEQUENCE</scope>
    <source>
        <strain evidence="11">RS0144</strain>
    </source>
</reference>
<proteinExistence type="inferred from homology"/>
<evidence type="ECO:0000256" key="5">
    <source>
        <dbReference type="ARBA" id="ARBA00023065"/>
    </source>
</evidence>
<organism evidence="11 12">
    <name type="scientific">Pristionchus entomophagus</name>
    <dbReference type="NCBI Taxonomy" id="358040"/>
    <lineage>
        <taxon>Eukaryota</taxon>
        <taxon>Metazoa</taxon>
        <taxon>Ecdysozoa</taxon>
        <taxon>Nematoda</taxon>
        <taxon>Chromadorea</taxon>
        <taxon>Rhabditida</taxon>
        <taxon>Rhabditina</taxon>
        <taxon>Diplogasteromorpha</taxon>
        <taxon>Diplogasteroidea</taxon>
        <taxon>Neodiplogasteridae</taxon>
        <taxon>Pristionchus</taxon>
    </lineage>
</organism>